<feature type="region of interest" description="Disordered" evidence="1">
    <location>
        <begin position="117"/>
        <end position="157"/>
    </location>
</feature>
<dbReference type="OrthoDB" id="4808018at2759"/>
<accession>A0A9P6LG83</accession>
<sequence length="165" mass="18692">MGRFSDCVREYLAVLVDITGLKKEKPEDDIEMDTKVETKVDAKVNTNVGCSTHSHSPETRPAPDHKPPAAAQEGWKHRPNAEFPWRLEQVVEEEENWRGTWVLEVKDMRAMDWGTAHVPKADGDGRGGRHQRQPTRHLPFPVDGNGYRETLTGGQDDLMVQLGKR</sequence>
<comment type="caution">
    <text evidence="2">The sequence shown here is derived from an EMBL/GenBank/DDBJ whole genome shotgun (WGS) entry which is preliminary data.</text>
</comment>
<dbReference type="AlphaFoldDB" id="A0A9P6LG83"/>
<keyword evidence="3" id="KW-1185">Reference proteome</keyword>
<organism evidence="2 3">
    <name type="scientific">Colletotrichum karsti</name>
    <dbReference type="NCBI Taxonomy" id="1095194"/>
    <lineage>
        <taxon>Eukaryota</taxon>
        <taxon>Fungi</taxon>
        <taxon>Dikarya</taxon>
        <taxon>Ascomycota</taxon>
        <taxon>Pezizomycotina</taxon>
        <taxon>Sordariomycetes</taxon>
        <taxon>Hypocreomycetidae</taxon>
        <taxon>Glomerellales</taxon>
        <taxon>Glomerellaceae</taxon>
        <taxon>Colletotrichum</taxon>
        <taxon>Colletotrichum boninense species complex</taxon>
    </lineage>
</organism>
<name>A0A9P6LG83_9PEZI</name>
<evidence type="ECO:0000256" key="1">
    <source>
        <dbReference type="SAM" id="MobiDB-lite"/>
    </source>
</evidence>
<dbReference type="Proteomes" id="UP000781932">
    <property type="component" value="Unassembled WGS sequence"/>
</dbReference>
<evidence type="ECO:0000313" key="3">
    <source>
        <dbReference type="Proteomes" id="UP000781932"/>
    </source>
</evidence>
<protein>
    <submittedName>
        <fullName evidence="2">Uncharacterized protein</fullName>
    </submittedName>
</protein>
<dbReference type="RefSeq" id="XP_038741382.1">
    <property type="nucleotide sequence ID" value="XM_038893267.1"/>
</dbReference>
<feature type="compositionally biased region" description="Polar residues" evidence="1">
    <location>
        <begin position="45"/>
        <end position="54"/>
    </location>
</feature>
<gene>
    <name evidence="2" type="ORF">CkaCkLH20_10553</name>
</gene>
<reference evidence="2" key="2">
    <citation type="submission" date="2020-11" db="EMBL/GenBank/DDBJ databases">
        <title>Whole genome sequencing of Colletotrichum sp.</title>
        <authorList>
            <person name="Li H."/>
        </authorList>
    </citation>
    <scope>NUCLEOTIDE SEQUENCE</scope>
    <source>
        <strain evidence="2">CkLH20</strain>
    </source>
</reference>
<feature type="compositionally biased region" description="Basic and acidic residues" evidence="1">
    <location>
        <begin position="55"/>
        <end position="67"/>
    </location>
</feature>
<reference evidence="2" key="1">
    <citation type="submission" date="2020-03" db="EMBL/GenBank/DDBJ databases">
        <authorList>
            <person name="He L."/>
        </authorList>
    </citation>
    <scope>NUCLEOTIDE SEQUENCE</scope>
    <source>
        <strain evidence="2">CkLH20</strain>
    </source>
</reference>
<proteinExistence type="predicted"/>
<dbReference type="EMBL" id="JAATWM020000041">
    <property type="protein sequence ID" value="KAF9871921.1"/>
    <property type="molecule type" value="Genomic_DNA"/>
</dbReference>
<feature type="region of interest" description="Disordered" evidence="1">
    <location>
        <begin position="45"/>
        <end position="78"/>
    </location>
</feature>
<dbReference type="GeneID" id="62166341"/>
<evidence type="ECO:0000313" key="2">
    <source>
        <dbReference type="EMBL" id="KAF9871921.1"/>
    </source>
</evidence>